<comment type="caution">
    <text evidence="1">The sequence shown here is derived from an EMBL/GenBank/DDBJ whole genome shotgun (WGS) entry which is preliminary data.</text>
</comment>
<dbReference type="RefSeq" id="WP_061863343.1">
    <property type="nucleotide sequence ID" value="NZ_KQ970819.1"/>
</dbReference>
<dbReference type="AlphaFoldDB" id="A0A139REV9"/>
<evidence type="ECO:0000313" key="1">
    <source>
        <dbReference type="EMBL" id="KXU13312.1"/>
    </source>
</evidence>
<reference evidence="1 2" key="1">
    <citation type="submission" date="2016-01" db="EMBL/GenBank/DDBJ databases">
        <title>Highly variable Streptococcus oralis are common among viridans streptococci isolated from primates.</title>
        <authorList>
            <person name="Denapaite D."/>
            <person name="Rieger M."/>
            <person name="Koendgen S."/>
            <person name="Brueckner R."/>
            <person name="Ochigava I."/>
            <person name="Kappeler P."/>
            <person name="Maetz-Rensing K."/>
            <person name="Leendertz F."/>
            <person name="Hakenbeck R."/>
        </authorList>
    </citation>
    <scope>NUCLEOTIDE SEQUENCE [LARGE SCALE GENOMIC DNA]</scope>
    <source>
        <strain evidence="1 2">DD18</strain>
    </source>
</reference>
<organism evidence="1 2">
    <name type="scientific">Streptococcus infantis</name>
    <dbReference type="NCBI Taxonomy" id="68892"/>
    <lineage>
        <taxon>Bacteria</taxon>
        <taxon>Bacillati</taxon>
        <taxon>Bacillota</taxon>
        <taxon>Bacilli</taxon>
        <taxon>Lactobacillales</taxon>
        <taxon>Streptococcaceae</taxon>
        <taxon>Streptococcus</taxon>
    </lineage>
</organism>
<dbReference type="Proteomes" id="UP000072578">
    <property type="component" value="Unassembled WGS sequence"/>
</dbReference>
<protein>
    <recommendedName>
        <fullName evidence="3">Colicin immunity protein / pyocin immunity protein</fullName>
    </recommendedName>
</protein>
<name>A0A139REV9_9STRE</name>
<dbReference type="Gene3D" id="1.10.1200.20">
    <property type="entry name" value="Colicin E immunity protein"/>
    <property type="match status" value="1"/>
</dbReference>
<dbReference type="InterPro" id="IPR035900">
    <property type="entry name" value="Colicin_E_sf"/>
</dbReference>
<evidence type="ECO:0000313" key="2">
    <source>
        <dbReference type="Proteomes" id="UP000072578"/>
    </source>
</evidence>
<proteinExistence type="predicted"/>
<dbReference type="EMBL" id="LQZF01000113">
    <property type="protein sequence ID" value="KXU13312.1"/>
    <property type="molecule type" value="Genomic_DNA"/>
</dbReference>
<evidence type="ECO:0008006" key="3">
    <source>
        <dbReference type="Google" id="ProtNLM"/>
    </source>
</evidence>
<sequence>MLDRLYLIKLIDQLRNFEGSEEDEDLFLEKLENLVTDPNISDYIYWTNMSSEEIADKVLSYKPIILPDLSNSKST</sequence>
<gene>
    <name evidence="1" type="ORF">SINDD18_00966</name>
</gene>
<accession>A0A139REV9</accession>
<dbReference type="PATRIC" id="fig|68892.8.peg.1083"/>